<comment type="similarity">
    <text evidence="4 9">Belongs to the 1-acyl-sn-glycerol-3-phosphate acyltransferase family.</text>
</comment>
<comment type="pathway">
    <text evidence="3">Lipid metabolism.</text>
</comment>
<keyword evidence="9" id="KW-0444">Lipid biosynthesis</keyword>
<feature type="domain" description="Phospholipid/glycerol acyltransferase" evidence="11">
    <location>
        <begin position="82"/>
        <end position="196"/>
    </location>
</feature>
<dbReference type="SMART" id="SM00563">
    <property type="entry name" value="PlsC"/>
    <property type="match status" value="1"/>
</dbReference>
<comment type="catalytic activity">
    <reaction evidence="1 9">
        <text>a 1-acyl-sn-glycero-3-phosphate + an acyl-CoA = a 1,2-diacyl-sn-glycero-3-phosphate + CoA</text>
        <dbReference type="Rhea" id="RHEA:19709"/>
        <dbReference type="ChEBI" id="CHEBI:57287"/>
        <dbReference type="ChEBI" id="CHEBI:57970"/>
        <dbReference type="ChEBI" id="CHEBI:58342"/>
        <dbReference type="ChEBI" id="CHEBI:58608"/>
        <dbReference type="EC" id="2.3.1.51"/>
    </reaction>
</comment>
<dbReference type="Proteomes" id="UP000244956">
    <property type="component" value="Unassembled WGS sequence"/>
</dbReference>
<accession>A0A2U2BAS0</accession>
<evidence type="ECO:0000256" key="3">
    <source>
        <dbReference type="ARBA" id="ARBA00005189"/>
    </source>
</evidence>
<dbReference type="RefSeq" id="WP_109263784.1">
    <property type="nucleotide sequence ID" value="NZ_QEWP01000004.1"/>
</dbReference>
<protein>
    <recommendedName>
        <fullName evidence="6 9">1-acyl-sn-glycerol-3-phosphate acyltransferase</fullName>
        <ecNumber evidence="5 9">2.3.1.51</ecNumber>
    </recommendedName>
</protein>
<dbReference type="CDD" id="cd07989">
    <property type="entry name" value="LPLAT_AGPAT-like"/>
    <property type="match status" value="1"/>
</dbReference>
<evidence type="ECO:0000313" key="12">
    <source>
        <dbReference type="EMBL" id="PWE00161.1"/>
    </source>
</evidence>
<evidence type="ECO:0000256" key="10">
    <source>
        <dbReference type="SAM" id="Phobius"/>
    </source>
</evidence>
<keyword evidence="10" id="KW-0472">Membrane</keyword>
<dbReference type="SUPFAM" id="SSF69593">
    <property type="entry name" value="Glycerol-3-phosphate (1)-acyltransferase"/>
    <property type="match status" value="1"/>
</dbReference>
<dbReference type="PANTHER" id="PTHR10434">
    <property type="entry name" value="1-ACYL-SN-GLYCEROL-3-PHOSPHATE ACYLTRANSFERASE"/>
    <property type="match status" value="1"/>
</dbReference>
<evidence type="ECO:0000256" key="6">
    <source>
        <dbReference type="ARBA" id="ARBA00016139"/>
    </source>
</evidence>
<dbReference type="GO" id="GO:0016020">
    <property type="term" value="C:membrane"/>
    <property type="evidence" value="ECO:0007669"/>
    <property type="project" value="InterPro"/>
</dbReference>
<keyword evidence="10" id="KW-0812">Transmembrane</keyword>
<feature type="transmembrane region" description="Helical" evidence="10">
    <location>
        <begin position="20"/>
        <end position="44"/>
    </location>
</feature>
<keyword evidence="9" id="KW-0594">Phospholipid biosynthesis</keyword>
<sequence>MSEKNSTPSWYWLYQLYKWPVYLPLMLVNSIVCAILAALFAIIVSPRAGSFWGSMWAKITCWLTPVFVKVHGRENVVKGQSYVVVANHQTGFDIFLLYAHLGIDFKWVMKKELRRIPFIGYASEKVGHIFIDRTSAVSAAHSLEEAQRKLADGSSVVMFPEGTRSATSKMLPFKRGAFKLALELELPILPLTIVNSWRIKRRGFLNIVPGRAALVIHAPVKTCDYKDDPSALMHATREIIESGNKMEFAAKNRN</sequence>
<gene>
    <name evidence="12" type="ORF">DDZ16_07355</name>
</gene>
<reference evidence="12 13" key="1">
    <citation type="submission" date="2018-05" db="EMBL/GenBank/DDBJ databases">
        <title>Marinilabilia rubrum sp. nov., isolated from saltern sediment.</title>
        <authorList>
            <person name="Zhang R."/>
        </authorList>
    </citation>
    <scope>NUCLEOTIDE SEQUENCE [LARGE SCALE GENOMIC DNA]</scope>
    <source>
        <strain evidence="12 13">WTE16</strain>
    </source>
</reference>
<dbReference type="GO" id="GO:0006654">
    <property type="term" value="P:phosphatidic acid biosynthetic process"/>
    <property type="evidence" value="ECO:0007669"/>
    <property type="project" value="TreeGrafter"/>
</dbReference>
<evidence type="ECO:0000256" key="4">
    <source>
        <dbReference type="ARBA" id="ARBA00008655"/>
    </source>
</evidence>
<dbReference type="EC" id="2.3.1.51" evidence="5 9"/>
<comment type="caution">
    <text evidence="12">The sequence shown here is derived from an EMBL/GenBank/DDBJ whole genome shotgun (WGS) entry which is preliminary data.</text>
</comment>
<keyword evidence="10" id="KW-1133">Transmembrane helix</keyword>
<comment type="pathway">
    <text evidence="2">Phospholipid metabolism; CDP-diacylglycerol biosynthesis; CDP-diacylglycerol from sn-glycerol 3-phosphate: step 2/3.</text>
</comment>
<keyword evidence="8 9" id="KW-0012">Acyltransferase</keyword>
<dbReference type="EMBL" id="QEWP01000004">
    <property type="protein sequence ID" value="PWE00161.1"/>
    <property type="molecule type" value="Genomic_DNA"/>
</dbReference>
<evidence type="ECO:0000256" key="5">
    <source>
        <dbReference type="ARBA" id="ARBA00013211"/>
    </source>
</evidence>
<keyword evidence="9" id="KW-1208">Phospholipid metabolism</keyword>
<keyword evidence="9" id="KW-0443">Lipid metabolism</keyword>
<dbReference type="NCBIfam" id="TIGR00530">
    <property type="entry name" value="AGP_acyltrn"/>
    <property type="match status" value="1"/>
</dbReference>
<evidence type="ECO:0000256" key="9">
    <source>
        <dbReference type="RuleBase" id="RU361267"/>
    </source>
</evidence>
<proteinExistence type="inferred from homology"/>
<dbReference type="InterPro" id="IPR004552">
    <property type="entry name" value="AGP_acyltrans"/>
</dbReference>
<evidence type="ECO:0000256" key="2">
    <source>
        <dbReference type="ARBA" id="ARBA00004728"/>
    </source>
</evidence>
<comment type="domain">
    <text evidence="9">The HXXXXD motif is essential for acyltransferase activity and may constitute the binding site for the phosphate moiety of the glycerol-3-phosphate.</text>
</comment>
<dbReference type="OrthoDB" id="9803035at2"/>
<dbReference type="Pfam" id="PF01553">
    <property type="entry name" value="Acyltransferase"/>
    <property type="match status" value="1"/>
</dbReference>
<dbReference type="GO" id="GO:0003841">
    <property type="term" value="F:1-acylglycerol-3-phosphate O-acyltransferase activity"/>
    <property type="evidence" value="ECO:0007669"/>
    <property type="project" value="UniProtKB-UniRule"/>
</dbReference>
<evidence type="ECO:0000256" key="7">
    <source>
        <dbReference type="ARBA" id="ARBA00022679"/>
    </source>
</evidence>
<keyword evidence="7 9" id="KW-0808">Transferase</keyword>
<dbReference type="PANTHER" id="PTHR10434:SF66">
    <property type="entry name" value="PHOSPHOLIPID_GLYCEROL ACYLTRANSFERASE DOMAIN-CONTAINING PROTEIN"/>
    <property type="match status" value="1"/>
</dbReference>
<organism evidence="12 13">
    <name type="scientific">Marinilabilia rubra</name>
    <dbReference type="NCBI Taxonomy" id="2162893"/>
    <lineage>
        <taxon>Bacteria</taxon>
        <taxon>Pseudomonadati</taxon>
        <taxon>Bacteroidota</taxon>
        <taxon>Bacteroidia</taxon>
        <taxon>Marinilabiliales</taxon>
        <taxon>Marinilabiliaceae</taxon>
        <taxon>Marinilabilia</taxon>
    </lineage>
</organism>
<name>A0A2U2BAS0_9BACT</name>
<evidence type="ECO:0000313" key="13">
    <source>
        <dbReference type="Proteomes" id="UP000244956"/>
    </source>
</evidence>
<evidence type="ECO:0000259" key="11">
    <source>
        <dbReference type="SMART" id="SM00563"/>
    </source>
</evidence>
<evidence type="ECO:0000256" key="1">
    <source>
        <dbReference type="ARBA" id="ARBA00001141"/>
    </source>
</evidence>
<dbReference type="AlphaFoldDB" id="A0A2U2BAS0"/>
<evidence type="ECO:0000256" key="8">
    <source>
        <dbReference type="ARBA" id="ARBA00023315"/>
    </source>
</evidence>
<dbReference type="InterPro" id="IPR002123">
    <property type="entry name" value="Plipid/glycerol_acylTrfase"/>
</dbReference>
<keyword evidence="13" id="KW-1185">Reference proteome</keyword>